<dbReference type="InterPro" id="IPR011545">
    <property type="entry name" value="DEAD/DEAH_box_helicase_dom"/>
</dbReference>
<dbReference type="InterPro" id="IPR027417">
    <property type="entry name" value="P-loop_NTPase"/>
</dbReference>
<dbReference type="SMART" id="SM00490">
    <property type="entry name" value="HELICc"/>
    <property type="match status" value="1"/>
</dbReference>
<dbReference type="PANTHER" id="PTHR47959">
    <property type="entry name" value="ATP-DEPENDENT RNA HELICASE RHLE-RELATED"/>
    <property type="match status" value="1"/>
</dbReference>
<dbReference type="Proteomes" id="UP001143545">
    <property type="component" value="Unassembled WGS sequence"/>
</dbReference>
<dbReference type="EMBL" id="BRVP01000009">
    <property type="protein sequence ID" value="GLB52477.1"/>
    <property type="molecule type" value="Genomic_DNA"/>
</dbReference>
<accession>A0A9W6EVG0</accession>
<evidence type="ECO:0000256" key="4">
    <source>
        <dbReference type="ARBA" id="ARBA00022840"/>
    </source>
</evidence>
<evidence type="ECO:0000259" key="7">
    <source>
        <dbReference type="PROSITE" id="PS51192"/>
    </source>
</evidence>
<dbReference type="GO" id="GO:0003724">
    <property type="term" value="F:RNA helicase activity"/>
    <property type="evidence" value="ECO:0007669"/>
    <property type="project" value="InterPro"/>
</dbReference>
<reference evidence="10" key="1">
    <citation type="submission" date="2022-07" db="EMBL/GenBank/DDBJ databases">
        <title>Taxonomy of Novel Oxalotrophic and Methylotrophic Bacteria.</title>
        <authorList>
            <person name="Sahin N."/>
            <person name="Tani A."/>
        </authorList>
    </citation>
    <scope>NUCLEOTIDE SEQUENCE</scope>
    <source>
        <strain evidence="10">AM327</strain>
    </source>
</reference>
<keyword evidence="4" id="KW-0067">ATP-binding</keyword>
<keyword evidence="2" id="KW-0378">Hydrolase</keyword>
<evidence type="ECO:0000256" key="3">
    <source>
        <dbReference type="ARBA" id="ARBA00022806"/>
    </source>
</evidence>
<evidence type="ECO:0000256" key="2">
    <source>
        <dbReference type="ARBA" id="ARBA00022801"/>
    </source>
</evidence>
<dbReference type="PROSITE" id="PS51192">
    <property type="entry name" value="HELICASE_ATP_BIND_1"/>
    <property type="match status" value="1"/>
</dbReference>
<feature type="domain" description="DEAD-box RNA helicase Q" evidence="9">
    <location>
        <begin position="1"/>
        <end position="29"/>
    </location>
</feature>
<dbReference type="SUPFAM" id="SSF52540">
    <property type="entry name" value="P-loop containing nucleoside triphosphate hydrolases"/>
    <property type="match status" value="1"/>
</dbReference>
<dbReference type="InterPro" id="IPR044742">
    <property type="entry name" value="DEAD/DEAH_RhlB"/>
</dbReference>
<dbReference type="CDD" id="cd00268">
    <property type="entry name" value="DEADc"/>
    <property type="match status" value="1"/>
</dbReference>
<proteinExistence type="inferred from homology"/>
<evidence type="ECO:0000259" key="8">
    <source>
        <dbReference type="PROSITE" id="PS51194"/>
    </source>
</evidence>
<dbReference type="SMART" id="SM00487">
    <property type="entry name" value="DEXDc"/>
    <property type="match status" value="1"/>
</dbReference>
<dbReference type="InterPro" id="IPR014014">
    <property type="entry name" value="RNA_helicase_DEAD_Q_motif"/>
</dbReference>
<dbReference type="PROSITE" id="PS51194">
    <property type="entry name" value="HELICASE_CTER"/>
    <property type="match status" value="1"/>
</dbReference>
<dbReference type="InterPro" id="IPR001650">
    <property type="entry name" value="Helicase_C-like"/>
</dbReference>
<feature type="short sequence motif" description="Q motif" evidence="6">
    <location>
        <begin position="1"/>
        <end position="29"/>
    </location>
</feature>
<evidence type="ECO:0000256" key="5">
    <source>
        <dbReference type="ARBA" id="ARBA00038437"/>
    </source>
</evidence>
<dbReference type="GO" id="GO:0005524">
    <property type="term" value="F:ATP binding"/>
    <property type="evidence" value="ECO:0007669"/>
    <property type="project" value="UniProtKB-KW"/>
</dbReference>
<dbReference type="PROSITE" id="PS51195">
    <property type="entry name" value="Q_MOTIF"/>
    <property type="match status" value="1"/>
</dbReference>
<dbReference type="RefSeq" id="WP_281753778.1">
    <property type="nucleotide sequence ID" value="NZ_BRVP01000009.1"/>
</dbReference>
<dbReference type="Pfam" id="PF00271">
    <property type="entry name" value="Helicase_C"/>
    <property type="match status" value="1"/>
</dbReference>
<feature type="domain" description="Helicase ATP-binding" evidence="7">
    <location>
        <begin position="32"/>
        <end position="205"/>
    </location>
</feature>
<evidence type="ECO:0000259" key="9">
    <source>
        <dbReference type="PROSITE" id="PS51195"/>
    </source>
</evidence>
<dbReference type="Pfam" id="PF00270">
    <property type="entry name" value="DEAD"/>
    <property type="match status" value="1"/>
</dbReference>
<comment type="similarity">
    <text evidence="5">Belongs to the DEAD box helicase family.</text>
</comment>
<keyword evidence="1" id="KW-0547">Nucleotide-binding</keyword>
<dbReference type="CDD" id="cd18787">
    <property type="entry name" value="SF2_C_DEAD"/>
    <property type="match status" value="1"/>
</dbReference>
<organism evidence="10 11">
    <name type="scientific">Neptunitalea chrysea</name>
    <dbReference type="NCBI Taxonomy" id="1647581"/>
    <lineage>
        <taxon>Bacteria</taxon>
        <taxon>Pseudomonadati</taxon>
        <taxon>Bacteroidota</taxon>
        <taxon>Flavobacteriia</taxon>
        <taxon>Flavobacteriales</taxon>
        <taxon>Flavobacteriaceae</taxon>
        <taxon>Neptunitalea</taxon>
    </lineage>
</organism>
<comment type="caution">
    <text evidence="10">The sequence shown here is derived from an EMBL/GenBank/DDBJ whole genome shotgun (WGS) entry which is preliminary data.</text>
</comment>
<keyword evidence="11" id="KW-1185">Reference proteome</keyword>
<evidence type="ECO:0000256" key="1">
    <source>
        <dbReference type="ARBA" id="ARBA00022741"/>
    </source>
</evidence>
<evidence type="ECO:0000313" key="10">
    <source>
        <dbReference type="EMBL" id="GLB52477.1"/>
    </source>
</evidence>
<dbReference type="PANTHER" id="PTHR47959:SF13">
    <property type="entry name" value="ATP-DEPENDENT RNA HELICASE RHLE"/>
    <property type="match status" value="1"/>
</dbReference>
<dbReference type="GO" id="GO:0016787">
    <property type="term" value="F:hydrolase activity"/>
    <property type="evidence" value="ECO:0007669"/>
    <property type="project" value="UniProtKB-KW"/>
</dbReference>
<dbReference type="InterPro" id="IPR050079">
    <property type="entry name" value="DEAD_box_RNA_helicase"/>
</dbReference>
<protein>
    <submittedName>
        <fullName evidence="10">DEAD/DEAH box family ATP-dependent RNA helicase</fullName>
    </submittedName>
</protein>
<dbReference type="InterPro" id="IPR014001">
    <property type="entry name" value="Helicase_ATP-bd"/>
</dbReference>
<feature type="domain" description="Helicase C-terminal" evidence="8">
    <location>
        <begin position="216"/>
        <end position="371"/>
    </location>
</feature>
<dbReference type="GO" id="GO:0005829">
    <property type="term" value="C:cytosol"/>
    <property type="evidence" value="ECO:0007669"/>
    <property type="project" value="TreeGrafter"/>
</dbReference>
<dbReference type="Gene3D" id="3.40.50.300">
    <property type="entry name" value="P-loop containing nucleotide triphosphate hydrolases"/>
    <property type="match status" value="2"/>
</dbReference>
<keyword evidence="3 10" id="KW-0347">Helicase</keyword>
<dbReference type="GO" id="GO:0003676">
    <property type="term" value="F:nucleic acid binding"/>
    <property type="evidence" value="ECO:0007669"/>
    <property type="project" value="InterPro"/>
</dbReference>
<evidence type="ECO:0000313" key="11">
    <source>
        <dbReference type="Proteomes" id="UP001143545"/>
    </source>
</evidence>
<dbReference type="AlphaFoldDB" id="A0A9W6EVG0"/>
<sequence length="371" mass="40858">MNFNELKLSGSILKAISKAGYTTATSIQSEAIPRIIEGRDVLACAQTGTGKTAAFAIPILQQLQQNPSRKKAIRVLVVTPTRELAVQIHKNFNAYSAFLPITSQVIVGGVSQQKQIIGLKKRTDIVIATPGRLLDLVNTKHINLSYIETLVLDEADTMLDMGFINDIKKILSLLPKKKQILFFSATLPKAIRKFALNILYQPEEIVVAPVSSTAHTVEQSVCFTPKQEKREVLVSLLKNNKSSRSLIFTRTKRGADKLVKHLDKTGIKAAAIHGNKSQNARQKALNDFKDSRIAILVATDIASRGIDIAGLPQVINYELPNVPETYVHRIGRTGRAGKPGHAISLCDTDERTYLKTIENLIGFSIPRHQAK</sequence>
<name>A0A9W6EVG0_9FLAO</name>
<gene>
    <name evidence="10" type="ORF">NBRC110019_15170</name>
</gene>
<evidence type="ECO:0000256" key="6">
    <source>
        <dbReference type="PROSITE-ProRule" id="PRU00552"/>
    </source>
</evidence>